<dbReference type="SUPFAM" id="SSF51658">
    <property type="entry name" value="Xylose isomerase-like"/>
    <property type="match status" value="1"/>
</dbReference>
<reference evidence="1 2" key="1">
    <citation type="journal article" date="2019" name="Int. J. Syst. Evol. Microbiol.">
        <title>The Global Catalogue of Microorganisms (GCM) 10K type strain sequencing project: providing services to taxonomists for standard genome sequencing and annotation.</title>
        <authorList>
            <consortium name="The Broad Institute Genomics Platform"/>
            <consortium name="The Broad Institute Genome Sequencing Center for Infectious Disease"/>
            <person name="Wu L."/>
            <person name="Ma J."/>
        </authorList>
    </citation>
    <scope>NUCLEOTIDE SEQUENCE [LARGE SCALE GENOMIC DNA]</scope>
    <source>
        <strain evidence="1 2">JCM 6307</strain>
    </source>
</reference>
<gene>
    <name evidence="1" type="ORF">GCM10010406_26270</name>
</gene>
<dbReference type="EMBL" id="BAAATA010000012">
    <property type="protein sequence ID" value="GAA2488812.1"/>
    <property type="molecule type" value="Genomic_DNA"/>
</dbReference>
<dbReference type="PANTHER" id="PTHR42194:SF1">
    <property type="entry name" value="UPF0276 PROTEIN HI_1600"/>
    <property type="match status" value="1"/>
</dbReference>
<keyword evidence="2" id="KW-1185">Reference proteome</keyword>
<dbReference type="NCBIfam" id="NF003818">
    <property type="entry name" value="PRK05409.1"/>
    <property type="match status" value="1"/>
</dbReference>
<evidence type="ECO:0008006" key="3">
    <source>
        <dbReference type="Google" id="ProtNLM"/>
    </source>
</evidence>
<dbReference type="PANTHER" id="PTHR42194">
    <property type="entry name" value="UPF0276 PROTEIN HI_1600"/>
    <property type="match status" value="1"/>
</dbReference>
<dbReference type="Pfam" id="PF05114">
    <property type="entry name" value="MbnB_TglH_ChrH"/>
    <property type="match status" value="1"/>
</dbReference>
<accession>A0ABN3LRB6</accession>
<evidence type="ECO:0000313" key="2">
    <source>
        <dbReference type="Proteomes" id="UP001501358"/>
    </source>
</evidence>
<evidence type="ECO:0000313" key="1">
    <source>
        <dbReference type="EMBL" id="GAA2488812.1"/>
    </source>
</evidence>
<dbReference type="Proteomes" id="UP001501358">
    <property type="component" value="Unassembled WGS sequence"/>
</dbReference>
<dbReference type="Gene3D" id="3.20.20.150">
    <property type="entry name" value="Divalent-metal-dependent TIM barrel enzymes"/>
    <property type="match status" value="1"/>
</dbReference>
<dbReference type="InterPro" id="IPR036237">
    <property type="entry name" value="Xyl_isomerase-like_sf"/>
</dbReference>
<comment type="caution">
    <text evidence="1">The sequence shown here is derived from an EMBL/GenBank/DDBJ whole genome shotgun (WGS) entry which is preliminary data.</text>
</comment>
<proteinExistence type="predicted"/>
<protein>
    <recommendedName>
        <fullName evidence="3">Endonuclease</fullName>
    </recommendedName>
</protein>
<dbReference type="InterPro" id="IPR007801">
    <property type="entry name" value="MbnB/TglH/ChrH"/>
</dbReference>
<name>A0ABN3LRB6_9ACTN</name>
<sequence length="287" mass="30557">MEQLGLGIGWRPEIADAVEELASAEGPERVRWVEVVAENICPGHLPDSLVRLRGRGVTVVPHGVSLGLGGAERPDPQRLAALAERAEALGAPLVTEHIAFVRAGGAATGSPRLEAGHLLPVPRSRDALEVLVENVRIAQDSLPVPLALENVAALFGWPDDDMGEGAFLAELAGRTGVKLLVDVANLHTNRVNRGEDPVEALDALPDGALAYVHVAGGAERDGIWHDTHAHPVPGPVLEVLEALCERHRPPGVLLERDDDFPPLPELAGELRSVRRVLERSGRSSRVG</sequence>
<organism evidence="1 2">
    <name type="scientific">Streptomyces thermolineatus</name>
    <dbReference type="NCBI Taxonomy" id="44033"/>
    <lineage>
        <taxon>Bacteria</taxon>
        <taxon>Bacillati</taxon>
        <taxon>Actinomycetota</taxon>
        <taxon>Actinomycetes</taxon>
        <taxon>Kitasatosporales</taxon>
        <taxon>Streptomycetaceae</taxon>
        <taxon>Streptomyces</taxon>
    </lineage>
</organism>